<sequence>MVMIGTLRSFFSGIRRDKINPVYNREWSCDIATGREELMNVFFYRLTICSMVINCLLAAAFGYMVR</sequence>
<evidence type="ECO:0000256" key="1">
    <source>
        <dbReference type="SAM" id="Phobius"/>
    </source>
</evidence>
<name>A0ABQ5M0U0_9FIRM</name>
<protein>
    <submittedName>
        <fullName evidence="2">Uncharacterized protein</fullName>
    </submittedName>
</protein>
<reference evidence="2 3" key="1">
    <citation type="journal article" date="2024" name="Int. J. Syst. Evol. Microbiol.">
        <title>Lacrimispora brassicae sp. nov. isolated from fermented cabbage, and proposal of Clostridium indicum Gundawar et al. 2019 and Clostridium methoxybenzovorans Mechichi et al. 1999 as heterotypic synonyms of Lacrimispora amygdalina (Parshina et al. 2003) Haas and Blanchard 2020 and Lacrimispora indolis (McClung and McCoy 1957) Haas and Blanchard 2020, respectively.</title>
        <authorList>
            <person name="Kobayashi H."/>
            <person name="Tanizawa Y."/>
            <person name="Sakamoto M."/>
            <person name="Ohkuma M."/>
            <person name="Tohno M."/>
        </authorList>
    </citation>
    <scope>NUCLEOTIDE SEQUENCE [LARGE SCALE GENOMIC DNA]</scope>
    <source>
        <strain evidence="2 3">DSM 12857</strain>
    </source>
</reference>
<evidence type="ECO:0000313" key="3">
    <source>
        <dbReference type="Proteomes" id="UP001419084"/>
    </source>
</evidence>
<proteinExistence type="predicted"/>
<gene>
    <name evidence="2" type="ORF">LAD12857_00680</name>
</gene>
<keyword evidence="1" id="KW-0472">Membrane</keyword>
<evidence type="ECO:0000313" key="2">
    <source>
        <dbReference type="EMBL" id="GLB28145.1"/>
    </source>
</evidence>
<dbReference type="EMBL" id="BRPJ01000002">
    <property type="protein sequence ID" value="GLB28145.1"/>
    <property type="molecule type" value="Genomic_DNA"/>
</dbReference>
<comment type="caution">
    <text evidence="2">The sequence shown here is derived from an EMBL/GenBank/DDBJ whole genome shotgun (WGS) entry which is preliminary data.</text>
</comment>
<keyword evidence="1" id="KW-0812">Transmembrane</keyword>
<feature type="transmembrane region" description="Helical" evidence="1">
    <location>
        <begin position="42"/>
        <end position="65"/>
    </location>
</feature>
<accession>A0ABQ5M0U0</accession>
<keyword evidence="3" id="KW-1185">Reference proteome</keyword>
<organism evidence="2 3">
    <name type="scientific">Lacrimispora amygdalina</name>
    <dbReference type="NCBI Taxonomy" id="253257"/>
    <lineage>
        <taxon>Bacteria</taxon>
        <taxon>Bacillati</taxon>
        <taxon>Bacillota</taxon>
        <taxon>Clostridia</taxon>
        <taxon>Lachnospirales</taxon>
        <taxon>Lachnospiraceae</taxon>
        <taxon>Lacrimispora</taxon>
    </lineage>
</organism>
<dbReference type="Proteomes" id="UP001419084">
    <property type="component" value="Unassembled WGS sequence"/>
</dbReference>
<keyword evidence="1" id="KW-1133">Transmembrane helix</keyword>